<evidence type="ECO:0000313" key="6">
    <source>
        <dbReference type="EMBL" id="CAF4300428.1"/>
    </source>
</evidence>
<accession>A0A820HUU0</accession>
<keyword evidence="3 4" id="KW-0472">Membrane</keyword>
<dbReference type="Gene3D" id="1.20.1560.10">
    <property type="entry name" value="ABC transporter type 1, transmembrane domain"/>
    <property type="match status" value="1"/>
</dbReference>
<feature type="non-terminal residue" evidence="6">
    <location>
        <position position="1"/>
    </location>
</feature>
<feature type="non-terminal residue" evidence="6">
    <location>
        <position position="52"/>
    </location>
</feature>
<evidence type="ECO:0000256" key="3">
    <source>
        <dbReference type="ARBA" id="ARBA00023136"/>
    </source>
</evidence>
<proteinExistence type="predicted"/>
<dbReference type="AlphaFoldDB" id="A0A820HUU0"/>
<dbReference type="Proteomes" id="UP000663868">
    <property type="component" value="Unassembled WGS sequence"/>
</dbReference>
<keyword evidence="1 4" id="KW-0812">Transmembrane</keyword>
<sequence length="52" mass="5525">LVKGWKLTLVILSVSPVLFISAVILTKITATMTSAELKSYARAGAVAEEVFS</sequence>
<organism evidence="6 7">
    <name type="scientific">Adineta steineri</name>
    <dbReference type="NCBI Taxonomy" id="433720"/>
    <lineage>
        <taxon>Eukaryota</taxon>
        <taxon>Metazoa</taxon>
        <taxon>Spiralia</taxon>
        <taxon>Gnathifera</taxon>
        <taxon>Rotifera</taxon>
        <taxon>Eurotatoria</taxon>
        <taxon>Bdelloidea</taxon>
        <taxon>Adinetida</taxon>
        <taxon>Adinetidae</taxon>
        <taxon>Adineta</taxon>
    </lineage>
</organism>
<dbReference type="InterPro" id="IPR036640">
    <property type="entry name" value="ABC1_TM_sf"/>
</dbReference>
<keyword evidence="2 4" id="KW-1133">Transmembrane helix</keyword>
<dbReference type="GO" id="GO:0016020">
    <property type="term" value="C:membrane"/>
    <property type="evidence" value="ECO:0007669"/>
    <property type="project" value="InterPro"/>
</dbReference>
<evidence type="ECO:0000256" key="4">
    <source>
        <dbReference type="SAM" id="Phobius"/>
    </source>
</evidence>
<dbReference type="GO" id="GO:0005524">
    <property type="term" value="F:ATP binding"/>
    <property type="evidence" value="ECO:0007669"/>
    <property type="project" value="InterPro"/>
</dbReference>
<dbReference type="Pfam" id="PF00664">
    <property type="entry name" value="ABC_membrane"/>
    <property type="match status" value="1"/>
</dbReference>
<evidence type="ECO:0000256" key="1">
    <source>
        <dbReference type="ARBA" id="ARBA00022692"/>
    </source>
</evidence>
<feature type="transmembrane region" description="Helical" evidence="4">
    <location>
        <begin position="6"/>
        <end position="25"/>
    </location>
</feature>
<reference evidence="6" key="1">
    <citation type="submission" date="2021-02" db="EMBL/GenBank/DDBJ databases">
        <authorList>
            <person name="Nowell W R."/>
        </authorList>
    </citation>
    <scope>NUCLEOTIDE SEQUENCE</scope>
</reference>
<dbReference type="SUPFAM" id="SSF90123">
    <property type="entry name" value="ABC transporter transmembrane region"/>
    <property type="match status" value="1"/>
</dbReference>
<evidence type="ECO:0000259" key="5">
    <source>
        <dbReference type="PROSITE" id="PS50929"/>
    </source>
</evidence>
<evidence type="ECO:0000256" key="2">
    <source>
        <dbReference type="ARBA" id="ARBA00022989"/>
    </source>
</evidence>
<name>A0A820HUU0_9BILA</name>
<evidence type="ECO:0000313" key="7">
    <source>
        <dbReference type="Proteomes" id="UP000663868"/>
    </source>
</evidence>
<protein>
    <recommendedName>
        <fullName evidence="5">ABC transmembrane type-1 domain-containing protein</fullName>
    </recommendedName>
</protein>
<dbReference type="GO" id="GO:0140359">
    <property type="term" value="F:ABC-type transporter activity"/>
    <property type="evidence" value="ECO:0007669"/>
    <property type="project" value="InterPro"/>
</dbReference>
<comment type="caution">
    <text evidence="6">The sequence shown here is derived from an EMBL/GenBank/DDBJ whole genome shotgun (WGS) entry which is preliminary data.</text>
</comment>
<dbReference type="PROSITE" id="PS50929">
    <property type="entry name" value="ABC_TM1F"/>
    <property type="match status" value="1"/>
</dbReference>
<gene>
    <name evidence="6" type="ORF">KXQ929_LOCUS45498</name>
</gene>
<dbReference type="InterPro" id="IPR011527">
    <property type="entry name" value="ABC1_TM_dom"/>
</dbReference>
<dbReference type="EMBL" id="CAJOBB010014128">
    <property type="protein sequence ID" value="CAF4300428.1"/>
    <property type="molecule type" value="Genomic_DNA"/>
</dbReference>
<feature type="domain" description="ABC transmembrane type-1" evidence="5">
    <location>
        <begin position="1"/>
        <end position="52"/>
    </location>
</feature>